<dbReference type="Pfam" id="PF08757">
    <property type="entry name" value="CotH"/>
    <property type="match status" value="1"/>
</dbReference>
<evidence type="ECO:0000256" key="1">
    <source>
        <dbReference type="SAM" id="SignalP"/>
    </source>
</evidence>
<feature type="signal peptide" evidence="1">
    <location>
        <begin position="1"/>
        <end position="25"/>
    </location>
</feature>
<sequence>MMKKYLLLTELTFLTFMTAVTTALAQPKFNHPHQLIDGAKSISVTMSGDASAIIHYTTDGSTPTKSSPRYTAPLQLTKTTILRAVEEIGDSLSPVATTSYIFVNSVLSQSNTPAGYPSEWGSYTQISGTAKADYEMDPEMTGNSTLRPKIIEGLKQLPILSIVSDKDNFFSHENDEERGGIYIFTGPPVGDATGHGWTRPASVELFGGPQQHDLSTSCGIRLHGGHGRLAEKNPKHSFRLVFKEKYGPKTLKYPLFGEDEPAKFDQLVLRCHFGNAWQHWGEDNRQRAQYTRDVWARRIQRKMGHTSVNALYVHLFINGMYWGLYNIAERVDGQFGKDHLGGKKEDIDVVKIEEDGGNHIEASEGTLDAWEEMNDVVARAADDTYYQKLDSLLDIGNFIDYMLINQYAGNTDWNHHNWYAIRRHNNDSTSSEGFKFLCWDSELILMNVNENVASGAVSRDKEGAVTAIYRNLLQNPQFAKRYVRRAKEVLANDGLLGEKSVVDVWDSLYYTIDKALYDEAARWGDYRRDVHRYSSAGKLYTVDEFYIPERNRLLTEYFPNRSARVLNDILSYVNIDDFEAPEEWIPLTKDMFCEWNGTGADASQTKAWNADWNLNKSLSGGNVVVGSTSVTYNQFADLSQYDRLIVRGSGSGLRIIANRLVDHGPYKQFITDVNERSTYWDSEYGVISIPLEQIAAMDDSNGNKRVDGFVHLNTIKVNSGGQLTVKGMYLVPKSEVTTVNMAKYDHINDNKYYNLNGQVVEHPVKGMYIRNGRKVVIR</sequence>
<keyword evidence="4" id="KW-1185">Reference proteome</keyword>
<dbReference type="Pfam" id="PF13290">
    <property type="entry name" value="CHB_HEX_C_1"/>
    <property type="match status" value="1"/>
</dbReference>
<gene>
    <name evidence="3" type="ORF">SAMN04487901_10791</name>
</gene>
<proteinExistence type="predicted"/>
<dbReference type="STRING" id="645274.SAMN04487901_10791"/>
<protein>
    <submittedName>
        <fullName evidence="3">Fn3 associated</fullName>
    </submittedName>
</protein>
<dbReference type="EMBL" id="FNCQ01000007">
    <property type="protein sequence ID" value="SDG68135.1"/>
    <property type="molecule type" value="Genomic_DNA"/>
</dbReference>
<dbReference type="InterPro" id="IPR059177">
    <property type="entry name" value="GH29D-like_dom"/>
</dbReference>
<reference evidence="4" key="1">
    <citation type="submission" date="2016-10" db="EMBL/GenBank/DDBJ databases">
        <authorList>
            <person name="Varghese N."/>
            <person name="Submissions S."/>
        </authorList>
    </citation>
    <scope>NUCLEOTIDE SEQUENCE [LARGE SCALE GENOMIC DNA]</scope>
    <source>
        <strain evidence="4">BP1-148</strain>
    </source>
</reference>
<evidence type="ECO:0000259" key="2">
    <source>
        <dbReference type="Pfam" id="PF13290"/>
    </source>
</evidence>
<name>A0A1G7W806_9BACT</name>
<keyword evidence="1" id="KW-0732">Signal</keyword>
<dbReference type="Proteomes" id="UP000198779">
    <property type="component" value="Unassembled WGS sequence"/>
</dbReference>
<evidence type="ECO:0000313" key="4">
    <source>
        <dbReference type="Proteomes" id="UP000198779"/>
    </source>
</evidence>
<organism evidence="3 4">
    <name type="scientific">Prevotella communis</name>
    <dbReference type="NCBI Taxonomy" id="2913614"/>
    <lineage>
        <taxon>Bacteria</taxon>
        <taxon>Pseudomonadati</taxon>
        <taxon>Bacteroidota</taxon>
        <taxon>Bacteroidia</taxon>
        <taxon>Bacteroidales</taxon>
        <taxon>Prevotellaceae</taxon>
        <taxon>Prevotella</taxon>
    </lineage>
</organism>
<accession>A0A1G7W806</accession>
<feature type="domain" description="GH29D-like beta-sandwich" evidence="2">
    <location>
        <begin position="40"/>
        <end position="85"/>
    </location>
</feature>
<evidence type="ECO:0000313" key="3">
    <source>
        <dbReference type="EMBL" id="SDG68135.1"/>
    </source>
</evidence>
<dbReference type="AlphaFoldDB" id="A0A1G7W806"/>
<feature type="chain" id="PRO_5011649398" evidence="1">
    <location>
        <begin position="26"/>
        <end position="778"/>
    </location>
</feature>
<dbReference type="InterPro" id="IPR014867">
    <property type="entry name" value="Spore_coat_CotH_CotH2/3/7"/>
</dbReference>